<dbReference type="Proteomes" id="UP001164746">
    <property type="component" value="Chromosome 3"/>
</dbReference>
<sequence>MTIAICKMQLILLTLLLVTVCDALGDKERIQTLENEVSDLKAAFLKQEKLVSVLADKCNERSNRFVMDESPVIAFTGAVAPEFVPNMHHGETVKFETTVTNFGDGYNNQTGVFVVPTSGLYMFSCSILDEHHSVNGLAMVHAEIVKGTKVLGRVFAHAEVDQYRDQGANTVF</sequence>
<feature type="domain" description="C1q" evidence="3">
    <location>
        <begin position="68"/>
        <end position="172"/>
    </location>
</feature>
<dbReference type="InterPro" id="IPR001073">
    <property type="entry name" value="C1q_dom"/>
</dbReference>
<evidence type="ECO:0000313" key="4">
    <source>
        <dbReference type="EMBL" id="WAR00334.1"/>
    </source>
</evidence>
<feature type="signal peptide" evidence="2">
    <location>
        <begin position="1"/>
        <end position="23"/>
    </location>
</feature>
<evidence type="ECO:0000256" key="1">
    <source>
        <dbReference type="SAM" id="Coils"/>
    </source>
</evidence>
<evidence type="ECO:0000259" key="3">
    <source>
        <dbReference type="PROSITE" id="PS50871"/>
    </source>
</evidence>
<dbReference type="Gene3D" id="2.60.120.40">
    <property type="match status" value="1"/>
</dbReference>
<gene>
    <name evidence="4" type="ORF">MAR_024706</name>
</gene>
<dbReference type="PROSITE" id="PS50871">
    <property type="entry name" value="C1Q"/>
    <property type="match status" value="1"/>
</dbReference>
<dbReference type="SUPFAM" id="SSF49842">
    <property type="entry name" value="TNF-like"/>
    <property type="match status" value="1"/>
</dbReference>
<name>A0ABY7DW73_MYAAR</name>
<dbReference type="EMBL" id="CP111014">
    <property type="protein sequence ID" value="WAR00334.1"/>
    <property type="molecule type" value="Genomic_DNA"/>
</dbReference>
<feature type="chain" id="PRO_5046840867" description="C1q domain-containing protein" evidence="2">
    <location>
        <begin position="24"/>
        <end position="172"/>
    </location>
</feature>
<evidence type="ECO:0000313" key="5">
    <source>
        <dbReference type="Proteomes" id="UP001164746"/>
    </source>
</evidence>
<reference evidence="4" key="1">
    <citation type="submission" date="2022-11" db="EMBL/GenBank/DDBJ databases">
        <title>Centuries of genome instability and evolution in soft-shell clam transmissible cancer (bioRxiv).</title>
        <authorList>
            <person name="Hart S.F.M."/>
            <person name="Yonemitsu M.A."/>
            <person name="Giersch R.M."/>
            <person name="Beal B.F."/>
            <person name="Arriagada G."/>
            <person name="Davis B.W."/>
            <person name="Ostrander E.A."/>
            <person name="Goff S.P."/>
            <person name="Metzger M.J."/>
        </authorList>
    </citation>
    <scope>NUCLEOTIDE SEQUENCE</scope>
    <source>
        <strain evidence="4">MELC-2E11</strain>
        <tissue evidence="4">Siphon/mantle</tissue>
    </source>
</reference>
<organism evidence="4 5">
    <name type="scientific">Mya arenaria</name>
    <name type="common">Soft-shell clam</name>
    <dbReference type="NCBI Taxonomy" id="6604"/>
    <lineage>
        <taxon>Eukaryota</taxon>
        <taxon>Metazoa</taxon>
        <taxon>Spiralia</taxon>
        <taxon>Lophotrochozoa</taxon>
        <taxon>Mollusca</taxon>
        <taxon>Bivalvia</taxon>
        <taxon>Autobranchia</taxon>
        <taxon>Heteroconchia</taxon>
        <taxon>Euheterodonta</taxon>
        <taxon>Imparidentia</taxon>
        <taxon>Neoheterodontei</taxon>
        <taxon>Myida</taxon>
        <taxon>Myoidea</taxon>
        <taxon>Myidae</taxon>
        <taxon>Mya</taxon>
    </lineage>
</organism>
<keyword evidence="2" id="KW-0732">Signal</keyword>
<protein>
    <recommendedName>
        <fullName evidence="3">C1q domain-containing protein</fullName>
    </recommendedName>
</protein>
<proteinExistence type="predicted"/>
<dbReference type="SMART" id="SM00110">
    <property type="entry name" value="C1Q"/>
    <property type="match status" value="1"/>
</dbReference>
<keyword evidence="5" id="KW-1185">Reference proteome</keyword>
<keyword evidence="1" id="KW-0175">Coiled coil</keyword>
<accession>A0ABY7DW73</accession>
<evidence type="ECO:0000256" key="2">
    <source>
        <dbReference type="SAM" id="SignalP"/>
    </source>
</evidence>
<dbReference type="InterPro" id="IPR008983">
    <property type="entry name" value="Tumour_necrosis_fac-like_dom"/>
</dbReference>
<dbReference type="Pfam" id="PF00386">
    <property type="entry name" value="C1q"/>
    <property type="match status" value="1"/>
</dbReference>
<feature type="coiled-coil region" evidence="1">
    <location>
        <begin position="23"/>
        <end position="50"/>
    </location>
</feature>
<feature type="non-terminal residue" evidence="4">
    <location>
        <position position="1"/>
    </location>
</feature>